<dbReference type="InterPro" id="IPR013517">
    <property type="entry name" value="FG-GAP"/>
</dbReference>
<dbReference type="Pfam" id="PF13517">
    <property type="entry name" value="FG-GAP_3"/>
    <property type="match status" value="2"/>
</dbReference>
<sequence length="505" mass="54110">MRLSALALCLAGAASAQAPEYTPRAVPEHVYTGGWEHFVGGGVAVFDCDGDGLPELYLAGGSNPAQLMRNVTADGGLAFRAQTPSALALTGVTGAYPIDIDSDGLLDLAILRVGPDMLMQGQGDCAFTPFEGLGFRSGDHWTTAFSATWEAGATLPTLAFGTYVDRADPDGPFEACDASRLYRPKAGRYGPPQLLEPGYCALSILFSDWSRSGRADLRISNDRHYYVRGGAEQMWRMEHPAQLFVAGEGWQTYRLWGMGIASRDVTGDGFPEVYLTSMGDQKLQEFDPAPGGPVWRDVTYARGTTAHRPHVGGDGRPSTGWHAQWGDANNDGRDDIFVAKGNVEQMPDAAMRDPNSLLIQGADGTFAEAAAQAGIATFERSRGAALVDLNRDGALDLVVVNRRAPVELYENTGPVGAWLTVELRAPAPNRRAVGAFIELRLGDMLHTREITLGGGHASGQAVPEHFGLGQATSAQLRVIWPDGRVGAWQQVEAGHHLVVTRDPAR</sequence>
<dbReference type="PANTHER" id="PTHR16026">
    <property type="entry name" value="CARTILAGE ACIDIC PROTEIN 1"/>
    <property type="match status" value="1"/>
</dbReference>
<protein>
    <submittedName>
        <fullName evidence="4">CRTAC1 family protein</fullName>
    </submittedName>
</protein>
<evidence type="ECO:0000256" key="2">
    <source>
        <dbReference type="SAM" id="SignalP"/>
    </source>
</evidence>
<dbReference type="EMBL" id="SRKY01000001">
    <property type="protein sequence ID" value="THH38590.1"/>
    <property type="molecule type" value="Genomic_DNA"/>
</dbReference>
<organism evidence="4 5">
    <name type="scientific">Aliishimia ponticola</name>
    <dbReference type="NCBI Taxonomy" id="2499833"/>
    <lineage>
        <taxon>Bacteria</taxon>
        <taxon>Pseudomonadati</taxon>
        <taxon>Pseudomonadota</taxon>
        <taxon>Alphaproteobacteria</taxon>
        <taxon>Rhodobacterales</taxon>
        <taxon>Paracoccaceae</taxon>
        <taxon>Aliishimia</taxon>
    </lineage>
</organism>
<evidence type="ECO:0000313" key="5">
    <source>
        <dbReference type="Proteomes" id="UP000306602"/>
    </source>
</evidence>
<evidence type="ECO:0000259" key="3">
    <source>
        <dbReference type="Pfam" id="PF07593"/>
    </source>
</evidence>
<dbReference type="PANTHER" id="PTHR16026:SF0">
    <property type="entry name" value="CARTILAGE ACIDIC PROTEIN 1"/>
    <property type="match status" value="1"/>
</dbReference>
<dbReference type="Proteomes" id="UP000306602">
    <property type="component" value="Unassembled WGS sequence"/>
</dbReference>
<feature type="domain" description="ASPIC/UnbV" evidence="3">
    <location>
        <begin position="432"/>
        <end position="497"/>
    </location>
</feature>
<feature type="signal peptide" evidence="2">
    <location>
        <begin position="1"/>
        <end position="18"/>
    </location>
</feature>
<dbReference type="Gene3D" id="2.130.10.130">
    <property type="entry name" value="Integrin alpha, N-terminal"/>
    <property type="match status" value="1"/>
</dbReference>
<dbReference type="Pfam" id="PF07593">
    <property type="entry name" value="UnbV_ASPIC"/>
    <property type="match status" value="1"/>
</dbReference>
<reference evidence="4 5" key="1">
    <citation type="submission" date="2019-04" db="EMBL/GenBank/DDBJ databases">
        <title>Shimia ponticola sp. nov., isolated from seawater.</title>
        <authorList>
            <person name="Kim Y.-O."/>
            <person name="Yoon J.-H."/>
        </authorList>
    </citation>
    <scope>NUCLEOTIDE SEQUENCE [LARGE SCALE GENOMIC DNA]</scope>
    <source>
        <strain evidence="4 5">MYP11</strain>
    </source>
</reference>
<keyword evidence="1 2" id="KW-0732">Signal</keyword>
<gene>
    <name evidence="4" type="ORF">E4Z66_03190</name>
</gene>
<dbReference type="AlphaFoldDB" id="A0A4S4NQV4"/>
<dbReference type="InterPro" id="IPR027039">
    <property type="entry name" value="Crtac1"/>
</dbReference>
<evidence type="ECO:0000256" key="1">
    <source>
        <dbReference type="ARBA" id="ARBA00022729"/>
    </source>
</evidence>
<dbReference type="OrthoDB" id="1488578at2"/>
<dbReference type="RefSeq" id="WP_136461483.1">
    <property type="nucleotide sequence ID" value="NZ_SRKY01000001.1"/>
</dbReference>
<dbReference type="InterPro" id="IPR011519">
    <property type="entry name" value="UnbV_ASPIC"/>
</dbReference>
<dbReference type="SUPFAM" id="SSF69318">
    <property type="entry name" value="Integrin alpha N-terminal domain"/>
    <property type="match status" value="1"/>
</dbReference>
<comment type="caution">
    <text evidence="4">The sequence shown here is derived from an EMBL/GenBank/DDBJ whole genome shotgun (WGS) entry which is preliminary data.</text>
</comment>
<feature type="chain" id="PRO_5021024789" evidence="2">
    <location>
        <begin position="19"/>
        <end position="505"/>
    </location>
</feature>
<evidence type="ECO:0000313" key="4">
    <source>
        <dbReference type="EMBL" id="THH38590.1"/>
    </source>
</evidence>
<accession>A0A4S4NQV4</accession>
<proteinExistence type="predicted"/>
<keyword evidence="5" id="KW-1185">Reference proteome</keyword>
<dbReference type="InterPro" id="IPR028994">
    <property type="entry name" value="Integrin_alpha_N"/>
</dbReference>
<name>A0A4S4NQV4_9RHOB</name>